<dbReference type="Proteomes" id="UP000825679">
    <property type="component" value="Chromosome"/>
</dbReference>
<evidence type="ECO:0000256" key="10">
    <source>
        <dbReference type="ARBA" id="ARBA00030775"/>
    </source>
</evidence>
<sequence length="182" mass="19859">MKQPSPKHTHGFTLIELLITIAILGIVLAIAVPNFSQWYQRKQLEGIANEFLSLVNYARNDAIKRNKITYLFTERTADNDWNLRATTTNPCTAGTTTCEIRSLDAALNTKIKVKAISTAFLAGPTKINPIDNLFKFDSGTTAQSITFGTGQYQLQANITTTGVASLCTPSTQPAMPGFNTCP</sequence>
<dbReference type="InterPro" id="IPR045584">
    <property type="entry name" value="Pilin-like"/>
</dbReference>
<dbReference type="PROSITE" id="PS00409">
    <property type="entry name" value="PROKAR_NTER_METHYL"/>
    <property type="match status" value="1"/>
</dbReference>
<dbReference type="SUPFAM" id="SSF54523">
    <property type="entry name" value="Pili subunits"/>
    <property type="match status" value="1"/>
</dbReference>
<keyword evidence="7 11" id="KW-1133">Transmembrane helix</keyword>
<keyword evidence="8 11" id="KW-0472">Membrane</keyword>
<evidence type="ECO:0000256" key="11">
    <source>
        <dbReference type="SAM" id="Phobius"/>
    </source>
</evidence>
<gene>
    <name evidence="13" type="ORF">K4H28_08780</name>
</gene>
<evidence type="ECO:0000256" key="7">
    <source>
        <dbReference type="ARBA" id="ARBA00022989"/>
    </source>
</evidence>
<comment type="subcellular location">
    <subcellularLocation>
        <location evidence="1">Cell inner membrane</location>
        <topology evidence="1">Single-pass membrane protein</topology>
    </subcellularLocation>
</comment>
<feature type="transmembrane region" description="Helical" evidence="11">
    <location>
        <begin position="12"/>
        <end position="32"/>
    </location>
</feature>
<dbReference type="Gene3D" id="3.30.700.10">
    <property type="entry name" value="Glycoprotein, Type 4 Pilin"/>
    <property type="match status" value="1"/>
</dbReference>
<evidence type="ECO:0000256" key="9">
    <source>
        <dbReference type="ARBA" id="ARBA00025772"/>
    </source>
</evidence>
<evidence type="ECO:0000313" key="13">
    <source>
        <dbReference type="EMBL" id="QZA76443.1"/>
    </source>
</evidence>
<reference evidence="13 14" key="1">
    <citation type="submission" date="2021-08" db="EMBL/GenBank/DDBJ databases">
        <title>complete genome sequencing of Deefgea sp. D25.</title>
        <authorList>
            <person name="Bae J.-W."/>
            <person name="Gim D.-H."/>
        </authorList>
    </citation>
    <scope>NUCLEOTIDE SEQUENCE [LARGE SCALE GENOMIC DNA]</scope>
    <source>
        <strain evidence="13 14">D25</strain>
    </source>
</reference>
<dbReference type="Pfam" id="PF07963">
    <property type="entry name" value="N_methyl"/>
    <property type="match status" value="1"/>
</dbReference>
<keyword evidence="14" id="KW-1185">Reference proteome</keyword>
<evidence type="ECO:0000313" key="14">
    <source>
        <dbReference type="Proteomes" id="UP000825679"/>
    </source>
</evidence>
<protein>
    <recommendedName>
        <fullName evidence="2">Type II secretion system protein H</fullName>
    </recommendedName>
    <alternativeName>
        <fullName evidence="10">General secretion pathway protein H</fullName>
    </alternativeName>
</protein>
<evidence type="ECO:0000256" key="2">
    <source>
        <dbReference type="ARBA" id="ARBA00021549"/>
    </source>
</evidence>
<evidence type="ECO:0000256" key="6">
    <source>
        <dbReference type="ARBA" id="ARBA00022692"/>
    </source>
</evidence>
<feature type="domain" description="General secretion pathway GspH" evidence="12">
    <location>
        <begin position="48"/>
        <end position="161"/>
    </location>
</feature>
<name>A0ABX8Z1K9_9NEIS</name>
<accession>A0ABX8Z1K9</accession>
<keyword evidence="6 11" id="KW-0812">Transmembrane</keyword>
<proteinExistence type="inferred from homology"/>
<dbReference type="EMBL" id="CP081150">
    <property type="protein sequence ID" value="QZA76443.1"/>
    <property type="molecule type" value="Genomic_DNA"/>
</dbReference>
<evidence type="ECO:0000256" key="1">
    <source>
        <dbReference type="ARBA" id="ARBA00004377"/>
    </source>
</evidence>
<keyword evidence="3" id="KW-1003">Cell membrane</keyword>
<comment type="similarity">
    <text evidence="9">Belongs to the GSP H family.</text>
</comment>
<evidence type="ECO:0000256" key="5">
    <source>
        <dbReference type="ARBA" id="ARBA00022519"/>
    </source>
</evidence>
<evidence type="ECO:0000256" key="4">
    <source>
        <dbReference type="ARBA" id="ARBA00022481"/>
    </source>
</evidence>
<evidence type="ECO:0000256" key="3">
    <source>
        <dbReference type="ARBA" id="ARBA00022475"/>
    </source>
</evidence>
<evidence type="ECO:0000256" key="8">
    <source>
        <dbReference type="ARBA" id="ARBA00023136"/>
    </source>
</evidence>
<dbReference type="InterPro" id="IPR022346">
    <property type="entry name" value="T2SS_GspH"/>
</dbReference>
<organism evidence="13 14">
    <name type="scientific">Deefgea tanakiae</name>
    <dbReference type="NCBI Taxonomy" id="2865840"/>
    <lineage>
        <taxon>Bacteria</taxon>
        <taxon>Pseudomonadati</taxon>
        <taxon>Pseudomonadota</taxon>
        <taxon>Betaproteobacteria</taxon>
        <taxon>Neisseriales</taxon>
        <taxon>Chitinibacteraceae</taxon>
        <taxon>Deefgea</taxon>
    </lineage>
</organism>
<dbReference type="Pfam" id="PF12019">
    <property type="entry name" value="GspH"/>
    <property type="match status" value="1"/>
</dbReference>
<keyword evidence="5" id="KW-0997">Cell inner membrane</keyword>
<dbReference type="NCBIfam" id="TIGR02532">
    <property type="entry name" value="IV_pilin_GFxxxE"/>
    <property type="match status" value="1"/>
</dbReference>
<keyword evidence="4" id="KW-0488">Methylation</keyword>
<evidence type="ECO:0000259" key="12">
    <source>
        <dbReference type="Pfam" id="PF12019"/>
    </source>
</evidence>
<dbReference type="RefSeq" id="WP_221004849.1">
    <property type="nucleotide sequence ID" value="NZ_CP081150.1"/>
</dbReference>
<dbReference type="InterPro" id="IPR012902">
    <property type="entry name" value="N_methyl_site"/>
</dbReference>